<dbReference type="Pfam" id="PF12900">
    <property type="entry name" value="Pyridox_ox_2"/>
    <property type="match status" value="1"/>
</dbReference>
<gene>
    <name evidence="1" type="ORF">TM51_15136</name>
</gene>
<keyword evidence="2" id="KW-1185">Reference proteome</keyword>
<dbReference type="RefSeq" id="WP_011293368.1">
    <property type="nucleotide sequence ID" value="NZ_AOSG01000087.1"/>
</dbReference>
<dbReference type="InterPro" id="IPR012349">
    <property type="entry name" value="Split_barrel_FMN-bd"/>
</dbReference>
<sequence length="145" mass="15781">MNVNGRGTAVTDRAGLEVLAREECLQLLAEAPIGRIVFTDHALPAVQPVNFAMLGTDIIIRTSPESKLAQAIRDTVVAFEVDDYDVETRTGWSVAVVGIGRAVDDPEELALLESLPLQPWAPGPKPHFIRIMTDIVSGRRIPKKS</sequence>
<dbReference type="Proteomes" id="UP000014184">
    <property type="component" value="Unassembled WGS sequence"/>
</dbReference>
<evidence type="ECO:0000313" key="2">
    <source>
        <dbReference type="Proteomes" id="UP000014184"/>
    </source>
</evidence>
<dbReference type="EMBL" id="AOSG01000087">
    <property type="protein sequence ID" value="EOR69895.1"/>
    <property type="molecule type" value="Genomic_DNA"/>
</dbReference>
<evidence type="ECO:0000313" key="1">
    <source>
        <dbReference type="EMBL" id="EOR69895.1"/>
    </source>
</evidence>
<reference evidence="1 2" key="1">
    <citation type="journal article" date="2013" name="Genome Announc.">
        <title>Draft Genome Sequence of the Lignocellulose Decomposer Thermobifida fusca Strain TM51.</title>
        <authorList>
            <person name="Toth A."/>
            <person name="Barna T."/>
            <person name="Nagy I."/>
            <person name="Horvath B."/>
            <person name="Nagy I."/>
            <person name="Tancsics A."/>
            <person name="Kriszt B."/>
            <person name="Baka E."/>
            <person name="Fekete C."/>
            <person name="Kukolya J."/>
        </authorList>
    </citation>
    <scope>NUCLEOTIDE SEQUENCE [LARGE SCALE GENOMIC DNA]</scope>
    <source>
        <strain evidence="1 2">TM51</strain>
    </source>
</reference>
<dbReference type="SUPFAM" id="SSF50475">
    <property type="entry name" value="FMN-binding split barrel"/>
    <property type="match status" value="1"/>
</dbReference>
<protein>
    <submittedName>
        <fullName evidence="1">Uncharacterized protein</fullName>
    </submittedName>
</protein>
<comment type="caution">
    <text evidence="1">The sequence shown here is derived from an EMBL/GenBank/DDBJ whole genome shotgun (WGS) entry which is preliminary data.</text>
</comment>
<accession>A0A9P2T8U8</accession>
<dbReference type="Gene3D" id="2.30.110.10">
    <property type="entry name" value="Electron Transport, Fmn-binding Protein, Chain A"/>
    <property type="match status" value="1"/>
</dbReference>
<name>A0A9P2T8U8_THEFU</name>
<dbReference type="AlphaFoldDB" id="A0A9P2T8U8"/>
<proteinExistence type="predicted"/>
<dbReference type="InterPro" id="IPR024747">
    <property type="entry name" value="Pyridox_Oxase-rel"/>
</dbReference>
<organism evidence="1 2">
    <name type="scientific">Thermobifida fusca TM51</name>
    <dbReference type="NCBI Taxonomy" id="1169414"/>
    <lineage>
        <taxon>Bacteria</taxon>
        <taxon>Bacillati</taxon>
        <taxon>Actinomycetota</taxon>
        <taxon>Actinomycetes</taxon>
        <taxon>Streptosporangiales</taxon>
        <taxon>Nocardiopsidaceae</taxon>
        <taxon>Thermobifida</taxon>
    </lineage>
</organism>